<evidence type="ECO:0000313" key="2">
    <source>
        <dbReference type="EMBL" id="SPQ96587.1"/>
    </source>
</evidence>
<dbReference type="EMBL" id="OVEO01000006">
    <property type="protein sequence ID" value="SPQ96587.1"/>
    <property type="molecule type" value="Genomic_DNA"/>
</dbReference>
<geneLocation type="mitochondrion" evidence="2"/>
<organism evidence="2 3">
    <name type="scientific">Plasmodiophora brassicae</name>
    <name type="common">Clubroot disease agent</name>
    <dbReference type="NCBI Taxonomy" id="37360"/>
    <lineage>
        <taxon>Eukaryota</taxon>
        <taxon>Sar</taxon>
        <taxon>Rhizaria</taxon>
        <taxon>Endomyxa</taxon>
        <taxon>Phytomyxea</taxon>
        <taxon>Plasmodiophorida</taxon>
        <taxon>Plasmodiophoridae</taxon>
        <taxon>Plasmodiophora</taxon>
    </lineage>
</organism>
<evidence type="ECO:0008006" key="4">
    <source>
        <dbReference type="Google" id="ProtNLM"/>
    </source>
</evidence>
<reference evidence="2 3" key="1">
    <citation type="submission" date="2018-03" db="EMBL/GenBank/DDBJ databases">
        <authorList>
            <person name="Fogelqvist J."/>
        </authorList>
    </citation>
    <scope>NUCLEOTIDE SEQUENCE [LARGE SCALE GENOMIC DNA]</scope>
</reference>
<dbReference type="AlphaFoldDB" id="A0A3P3Y8W3"/>
<evidence type="ECO:0000256" key="1">
    <source>
        <dbReference type="SAM" id="SignalP"/>
    </source>
</evidence>
<feature type="chain" id="PRO_5018018604" description="Aspartyl/asparaginy/proline hydroxylase domain-containing protein" evidence="1">
    <location>
        <begin position="21"/>
        <end position="427"/>
    </location>
</feature>
<keyword evidence="2" id="KW-0496">Mitochondrion</keyword>
<sequence length="427" mass="46927">MVWSGVLLLLSSVVASGIKAMPDRQREHDTSVHHGVCPPSHESGHDLSDTACPVAPYTFGEVPYGSVRFMAKSNIPYVKCYTKGRFEPVPVILQDLGQPETAPILTSFESNYDRGFSFINLPDSVMPTMDAVKTSDTVTPAQLIQLGMAVQNSIQAELKNTLRTDWIAVATQAAPRTSVPKHEADAPPLNLVHMDYRLNATLQSLLTEAPELQDFFQFRLATSPIFKRHDKKYGSGNVERADEILELVQTINVWAPIVDVVRSHPLALMSTGSLVAGQAEKCMIGGCRSVLESQVVCPTEGCSGNNKWYWKKGMKFGQAFVFDSRRTPHSSIPIGSDTRKSVEIRVLIMKPKMGLAKRSSPRQPCWTEPMLRVASLITLIQYYGSAVGASQGIDVDTLKTMFGRASKFLTDLGYPVNCPGTSPLHMI</sequence>
<feature type="signal peptide" evidence="1">
    <location>
        <begin position="1"/>
        <end position="20"/>
    </location>
</feature>
<gene>
    <name evidence="2" type="ORF">PLBR_LOCUS3802</name>
</gene>
<proteinExistence type="predicted"/>
<keyword evidence="1" id="KW-0732">Signal</keyword>
<protein>
    <recommendedName>
        <fullName evidence="4">Aspartyl/asparaginy/proline hydroxylase domain-containing protein</fullName>
    </recommendedName>
</protein>
<accession>A0A3P3Y8W3</accession>
<evidence type="ECO:0000313" key="3">
    <source>
        <dbReference type="Proteomes" id="UP000290189"/>
    </source>
</evidence>
<name>A0A3P3Y8W3_PLABS</name>
<dbReference type="Proteomes" id="UP000290189">
    <property type="component" value="Unassembled WGS sequence"/>
</dbReference>